<evidence type="ECO:0000313" key="2">
    <source>
        <dbReference type="EMBL" id="KDQ63899.1"/>
    </source>
</evidence>
<keyword evidence="3" id="KW-1185">Reference proteome</keyword>
<dbReference type="EMBL" id="KL197709">
    <property type="protein sequence ID" value="KDQ63899.1"/>
    <property type="molecule type" value="Genomic_DNA"/>
</dbReference>
<evidence type="ECO:0000313" key="3">
    <source>
        <dbReference type="Proteomes" id="UP000027265"/>
    </source>
</evidence>
<name>A0A067QAA1_9AGAM</name>
<dbReference type="Proteomes" id="UP000027265">
    <property type="component" value="Unassembled WGS sequence"/>
</dbReference>
<dbReference type="AlphaFoldDB" id="A0A067QAA1"/>
<sequence length="176" mass="19745">MPPPRKLKSLSVASRRSYTSEVVLRSSSAIKLYSRDAGTASNPIEVGDGDGSHGGMVEMSMIARLEERYKDTERVLAAHRTLNEAMTRKADEELLAKLDLEQRFEQVKEEVEGFEQTIEALDLILADGLLREKTLRGHIDQNAHELESLEREIASLKEQLELVEGLLAQQGTQLSW</sequence>
<dbReference type="InParanoid" id="A0A067QAA1"/>
<gene>
    <name evidence="2" type="ORF">JAAARDRAFT_187301</name>
</gene>
<reference evidence="3" key="1">
    <citation type="journal article" date="2014" name="Proc. Natl. Acad. Sci. U.S.A.">
        <title>Extensive sampling of basidiomycete genomes demonstrates inadequacy of the white-rot/brown-rot paradigm for wood decay fungi.</title>
        <authorList>
            <person name="Riley R."/>
            <person name="Salamov A.A."/>
            <person name="Brown D.W."/>
            <person name="Nagy L.G."/>
            <person name="Floudas D."/>
            <person name="Held B.W."/>
            <person name="Levasseur A."/>
            <person name="Lombard V."/>
            <person name="Morin E."/>
            <person name="Otillar R."/>
            <person name="Lindquist E.A."/>
            <person name="Sun H."/>
            <person name="LaButti K.M."/>
            <person name="Schmutz J."/>
            <person name="Jabbour D."/>
            <person name="Luo H."/>
            <person name="Baker S.E."/>
            <person name="Pisabarro A.G."/>
            <person name="Walton J.D."/>
            <person name="Blanchette R.A."/>
            <person name="Henrissat B."/>
            <person name="Martin F."/>
            <person name="Cullen D."/>
            <person name="Hibbett D.S."/>
            <person name="Grigoriev I.V."/>
        </authorList>
    </citation>
    <scope>NUCLEOTIDE SEQUENCE [LARGE SCALE GENOMIC DNA]</scope>
    <source>
        <strain evidence="3">MUCL 33604</strain>
    </source>
</reference>
<accession>A0A067QAA1</accession>
<dbReference type="HOGENOM" id="CLU_1532776_0_0_1"/>
<keyword evidence="1" id="KW-0175">Coiled coil</keyword>
<feature type="coiled-coil region" evidence="1">
    <location>
        <begin position="62"/>
        <end position="166"/>
    </location>
</feature>
<evidence type="ECO:0000256" key="1">
    <source>
        <dbReference type="SAM" id="Coils"/>
    </source>
</evidence>
<proteinExistence type="predicted"/>
<protein>
    <submittedName>
        <fullName evidence="2">Uncharacterized protein</fullName>
    </submittedName>
</protein>
<organism evidence="2 3">
    <name type="scientific">Jaapia argillacea MUCL 33604</name>
    <dbReference type="NCBI Taxonomy" id="933084"/>
    <lineage>
        <taxon>Eukaryota</taxon>
        <taxon>Fungi</taxon>
        <taxon>Dikarya</taxon>
        <taxon>Basidiomycota</taxon>
        <taxon>Agaricomycotina</taxon>
        <taxon>Agaricomycetes</taxon>
        <taxon>Agaricomycetidae</taxon>
        <taxon>Jaapiales</taxon>
        <taxon>Jaapiaceae</taxon>
        <taxon>Jaapia</taxon>
    </lineage>
</organism>